<dbReference type="PANTHER" id="PTHR36509:SF2">
    <property type="entry name" value="BLL3101 PROTEIN"/>
    <property type="match status" value="1"/>
</dbReference>
<dbReference type="Gene3D" id="2.60.120.1600">
    <property type="match status" value="1"/>
</dbReference>
<sequence length="351" mass="39269">MKFVTISTLASMVLMSNAVFAKDVATLTDYFAEDGKITTKENYPVFETARQFVKVQEKVGVNNFEHKRVLTPTDDQPVVRMNRDTYYSMATIDVSKGASVTLPEIPDDMYMSLEVITEDHRIQPMHYGAGTYELSTHTGDHVHIIVRTDTRFTPDEVHAIQDKMRIEAGSNNQFTAPQVNQEAFEAVEKDLKAQMPVILQRDGAQATFGMFTSPEDDSQQLFTYEKYAVGAAIGWGGAQLVDNVYEVSGNFPADKCYQATFPNPENQAFWSITVYNKAGFMFKDVANVSSNFAKKNPDGTYTVSFGCGPDAINNLETENESGLFSLAVRHYVPSQKVQDGFRVLPYVKEIK</sequence>
<dbReference type="InterPro" id="IPR010679">
    <property type="entry name" value="DUF1254"/>
</dbReference>
<evidence type="ECO:0000259" key="3">
    <source>
        <dbReference type="Pfam" id="PF06863"/>
    </source>
</evidence>
<reference evidence="5" key="1">
    <citation type="submission" date="2016-10" db="EMBL/GenBank/DDBJ databases">
        <authorList>
            <person name="Varghese N."/>
            <person name="Submissions S."/>
        </authorList>
    </citation>
    <scope>NUCLEOTIDE SEQUENCE [LARGE SCALE GENOMIC DNA]</scope>
    <source>
        <strain evidence="5">CGMCC 1.7062</strain>
    </source>
</reference>
<dbReference type="SUPFAM" id="SSF160935">
    <property type="entry name" value="VPA0735-like"/>
    <property type="match status" value="1"/>
</dbReference>
<feature type="signal peptide" evidence="1">
    <location>
        <begin position="1"/>
        <end position="21"/>
    </location>
</feature>
<feature type="domain" description="DUF1214" evidence="2">
    <location>
        <begin position="253"/>
        <end position="335"/>
    </location>
</feature>
<name>A0A1H5SHH5_9VIBR</name>
<dbReference type="AlphaFoldDB" id="A0A1H5SHH5"/>
<evidence type="ECO:0000256" key="1">
    <source>
        <dbReference type="SAM" id="SignalP"/>
    </source>
</evidence>
<evidence type="ECO:0008006" key="6">
    <source>
        <dbReference type="Google" id="ProtNLM"/>
    </source>
</evidence>
<protein>
    <recommendedName>
        <fullName evidence="6">DUF1254 domain-containing protein</fullName>
    </recommendedName>
</protein>
<dbReference type="Pfam" id="PF06863">
    <property type="entry name" value="DUF1254"/>
    <property type="match status" value="1"/>
</dbReference>
<evidence type="ECO:0000313" key="5">
    <source>
        <dbReference type="Proteomes" id="UP000236721"/>
    </source>
</evidence>
<dbReference type="InterPro" id="IPR010621">
    <property type="entry name" value="DUF1214"/>
</dbReference>
<dbReference type="EMBL" id="FNVG01000001">
    <property type="protein sequence ID" value="SEF49388.1"/>
    <property type="molecule type" value="Genomic_DNA"/>
</dbReference>
<dbReference type="RefSeq" id="WP_103878583.1">
    <property type="nucleotide sequence ID" value="NZ_FNVG01000001.1"/>
</dbReference>
<gene>
    <name evidence="4" type="ORF">SAMN04488244_101348</name>
</gene>
<dbReference type="Pfam" id="PF06742">
    <property type="entry name" value="DUF1214"/>
    <property type="match status" value="1"/>
</dbReference>
<organism evidence="4 5">
    <name type="scientific">Vibrio hangzhouensis</name>
    <dbReference type="NCBI Taxonomy" id="462991"/>
    <lineage>
        <taxon>Bacteria</taxon>
        <taxon>Pseudomonadati</taxon>
        <taxon>Pseudomonadota</taxon>
        <taxon>Gammaproteobacteria</taxon>
        <taxon>Vibrionales</taxon>
        <taxon>Vibrionaceae</taxon>
        <taxon>Vibrio</taxon>
    </lineage>
</organism>
<keyword evidence="1" id="KW-0732">Signal</keyword>
<evidence type="ECO:0000259" key="2">
    <source>
        <dbReference type="Pfam" id="PF06742"/>
    </source>
</evidence>
<dbReference type="PANTHER" id="PTHR36509">
    <property type="entry name" value="BLL3101 PROTEIN"/>
    <property type="match status" value="1"/>
</dbReference>
<dbReference type="OrthoDB" id="547269at2"/>
<feature type="domain" description="DUF1254" evidence="3">
    <location>
        <begin position="61"/>
        <end position="122"/>
    </location>
</feature>
<proteinExistence type="predicted"/>
<accession>A0A1H5SHH5</accession>
<dbReference type="Proteomes" id="UP000236721">
    <property type="component" value="Unassembled WGS sequence"/>
</dbReference>
<feature type="chain" id="PRO_5009284012" description="DUF1254 domain-containing protein" evidence="1">
    <location>
        <begin position="22"/>
        <end position="351"/>
    </location>
</feature>
<keyword evidence="5" id="KW-1185">Reference proteome</keyword>
<evidence type="ECO:0000313" key="4">
    <source>
        <dbReference type="EMBL" id="SEF49388.1"/>
    </source>
</evidence>